<dbReference type="EMBL" id="UIGB01000001">
    <property type="protein sequence ID" value="SUU86283.1"/>
    <property type="molecule type" value="Genomic_DNA"/>
</dbReference>
<proteinExistence type="predicted"/>
<evidence type="ECO:0000313" key="3">
    <source>
        <dbReference type="EMBL" id="SUU86283.1"/>
    </source>
</evidence>
<evidence type="ECO:0000313" key="4">
    <source>
        <dbReference type="Proteomes" id="UP000254343"/>
    </source>
</evidence>
<evidence type="ECO:0000256" key="2">
    <source>
        <dbReference type="SAM" id="SignalP"/>
    </source>
</evidence>
<feature type="region of interest" description="Disordered" evidence="1">
    <location>
        <begin position="364"/>
        <end position="386"/>
    </location>
</feature>
<accession>A0A380WD30</accession>
<feature type="chain" id="PRO_5016913007" evidence="2">
    <location>
        <begin position="24"/>
        <end position="407"/>
    </location>
</feature>
<protein>
    <submittedName>
        <fullName evidence="3">Uncharacterized protein</fullName>
    </submittedName>
</protein>
<reference evidence="3 4" key="1">
    <citation type="submission" date="2018-06" db="EMBL/GenBank/DDBJ databases">
        <authorList>
            <consortium name="Pathogen Informatics"/>
            <person name="Doyle S."/>
        </authorList>
    </citation>
    <scope>NUCLEOTIDE SEQUENCE [LARGE SCALE GENOMIC DNA]</scope>
    <source>
        <strain evidence="3 4">NCTC12722</strain>
    </source>
</reference>
<dbReference type="OrthoDB" id="8196130at2"/>
<name>A0A380WD30_AFIFE</name>
<gene>
    <name evidence="3" type="ORF">NCTC12722_03507</name>
</gene>
<feature type="compositionally biased region" description="Acidic residues" evidence="1">
    <location>
        <begin position="372"/>
        <end position="384"/>
    </location>
</feature>
<evidence type="ECO:0000256" key="1">
    <source>
        <dbReference type="SAM" id="MobiDB-lite"/>
    </source>
</evidence>
<organism evidence="3 4">
    <name type="scientific">Afipia felis</name>
    <name type="common">Cat scratch disease bacillus</name>
    <dbReference type="NCBI Taxonomy" id="1035"/>
    <lineage>
        <taxon>Bacteria</taxon>
        <taxon>Pseudomonadati</taxon>
        <taxon>Pseudomonadota</taxon>
        <taxon>Alphaproteobacteria</taxon>
        <taxon>Hyphomicrobiales</taxon>
        <taxon>Nitrobacteraceae</taxon>
        <taxon>Afipia</taxon>
    </lineage>
</organism>
<dbReference type="AlphaFoldDB" id="A0A380WD30"/>
<keyword evidence="2" id="KW-0732">Signal</keyword>
<dbReference type="Proteomes" id="UP000254343">
    <property type="component" value="Unassembled WGS sequence"/>
</dbReference>
<feature type="signal peptide" evidence="2">
    <location>
        <begin position="1"/>
        <end position="23"/>
    </location>
</feature>
<sequence length="407" mass="43478">MRLSTVVCSALILGVTASPFASSLVMAQAAKAPAKSPLIGGEVRYFTGLGDILGDLPVDAFIRETHDGGKITSTVLDVCYSPSIGSERKDRFAVELKADGQKLSGTGQTTEEKLPVTVNLTRKPENKAITFEGRITVGDKTSEVLSTDNTDSDQREFEAAQSADDSITESPADFTELSPQSLALKVKRENFADLLKSLRNDDVELSLDSLATDCTALRTGTQLVRFDVDPQRAGALIARLKTASGVVTAGWTTGSYDTERAIRIPAADWRKDGKLDRDRLAAALAASASKTLAAQAASTKWSDTTGELTITMKRPNTLVPSLNLTDTLEVLALVGPEKPGNADRLVIWLGVPAATTRDEAADPHLNFADSSVGDETEGTYTDDDGLVRGMATDLKGQRWDAEQAAWK</sequence>
<dbReference type="RefSeq" id="WP_002717108.1">
    <property type="nucleotide sequence ID" value="NZ_UFSI01000001.1"/>
</dbReference>